<protein>
    <submittedName>
        <fullName evidence="2">LarC family nickel insertion protein</fullName>
    </submittedName>
</protein>
<gene>
    <name evidence="2" type="ORF">DM558_01535</name>
</gene>
<dbReference type="AlphaFoldDB" id="A0A3S9XAU7"/>
<dbReference type="RefSeq" id="WP_127161739.1">
    <property type="nucleotide sequence ID" value="NZ_CP029822.1"/>
</dbReference>
<evidence type="ECO:0000313" key="2">
    <source>
        <dbReference type="EMBL" id="AZS49537.1"/>
    </source>
</evidence>
<dbReference type="EMBL" id="CP029822">
    <property type="protein sequence ID" value="AZS49537.1"/>
    <property type="molecule type" value="Genomic_DNA"/>
</dbReference>
<dbReference type="PANTHER" id="PTHR36566">
    <property type="entry name" value="NICKEL INSERTION PROTEIN-RELATED"/>
    <property type="match status" value="1"/>
</dbReference>
<reference evidence="3" key="1">
    <citation type="submission" date="2018-06" db="EMBL/GenBank/DDBJ databases">
        <title>Complete genome of Pseudomonas insecticola strain QZS01.</title>
        <authorList>
            <person name="Wang J."/>
            <person name="Su Q."/>
        </authorList>
    </citation>
    <scope>NUCLEOTIDE SEQUENCE [LARGE SCALE GENOMIC DNA]</scope>
    <source>
        <strain evidence="3">QZS01</strain>
    </source>
</reference>
<organism evidence="2 3">
    <name type="scientific">Entomomonas moraniae</name>
    <dbReference type="NCBI Taxonomy" id="2213226"/>
    <lineage>
        <taxon>Bacteria</taxon>
        <taxon>Pseudomonadati</taxon>
        <taxon>Pseudomonadota</taxon>
        <taxon>Gammaproteobacteria</taxon>
        <taxon>Pseudomonadales</taxon>
        <taxon>Pseudomonadaceae</taxon>
        <taxon>Entomomonas</taxon>
    </lineage>
</organism>
<name>A0A3S9XAU7_9GAMM</name>
<keyword evidence="3" id="KW-1185">Reference proteome</keyword>
<evidence type="ECO:0000313" key="3">
    <source>
        <dbReference type="Proteomes" id="UP000273143"/>
    </source>
</evidence>
<dbReference type="Gene3D" id="3.30.70.1380">
    <property type="entry name" value="Transcriptional regulatory protein pf0864 domain like"/>
    <property type="match status" value="1"/>
</dbReference>
<accession>A0A3S9XAU7</accession>
<dbReference type="Proteomes" id="UP000273143">
    <property type="component" value="Chromosome"/>
</dbReference>
<sequence length="430" mass="48247">MHVHLDVIGGIAGDMFCSAMLDAFPELESPLQTFLATLPLYQSYSFKLNEKKQKEILGKQFIICKNDQALQDQNHLVFTVYTPSKSATIAKKLISQEHHHYTWQSIQQKLQQISHCPDIYQIACGVYSLLAKAESEIHGMALADLCLHEVGADDALLDIISAAFLIHHSQICTWSCSALPWGNGIVNCAHGALPVPAPATLKILQGFRWSQDDEIGERITPTGAAILAWLINNHGAQLSGSLTRHGYGCGQRQFKHKPNILRANVFETKTNTVIQDTVMVIQCDIDDMTAENLAIAQEKIRSQPGVIDLTSQQFMGKKGRWSTRFELLCKPEQLEAVCQLILLQTSTLGVRFWRTERIKVVREHINIDAQNQQWPLKIAKRPDNSVTVKLEADTVKSLNTSYRERQRLIANIEQQALDQYTRSSTGGNHE</sequence>
<keyword evidence="1" id="KW-0533">Nickel</keyword>
<dbReference type="Pfam" id="PF01969">
    <property type="entry name" value="Ni_insertion"/>
    <property type="match status" value="1"/>
</dbReference>
<proteinExistence type="predicted"/>
<dbReference type="KEGG" id="emo:DM558_01535"/>
<dbReference type="InterPro" id="IPR002822">
    <property type="entry name" value="Ni_insertion"/>
</dbReference>
<dbReference type="PANTHER" id="PTHR36566:SF1">
    <property type="entry name" value="PYRIDINIUM-3,5-BISTHIOCARBOXYLIC ACID MONONUCLEOTIDE NICKEL INSERTION PROTEIN"/>
    <property type="match status" value="1"/>
</dbReference>
<evidence type="ECO:0000256" key="1">
    <source>
        <dbReference type="ARBA" id="ARBA00022596"/>
    </source>
</evidence>